<evidence type="ECO:0000313" key="4">
    <source>
        <dbReference type="EMBL" id="TAA75034.1"/>
    </source>
</evidence>
<feature type="active site" description="Nucleophile" evidence="1">
    <location>
        <position position="10"/>
    </location>
</feature>
<dbReference type="Proteomes" id="UP000316238">
    <property type="component" value="Unassembled WGS sequence"/>
</dbReference>
<feature type="domain" description="Thioredoxin-like fold" evidence="3">
    <location>
        <begin position="1"/>
        <end position="75"/>
    </location>
</feature>
<reference evidence="4" key="1">
    <citation type="submission" date="2017-07" db="EMBL/GenBank/DDBJ databases">
        <title>The cable genome - Insights into the physiology and evolution of filamentous bacteria capable of sulfide oxidation via long distance electron transfer.</title>
        <authorList>
            <person name="Thorup C."/>
            <person name="Bjerg J.T."/>
            <person name="Schreiber L."/>
            <person name="Nielsen L.P."/>
            <person name="Kjeldsen K.U."/>
            <person name="Boesen T."/>
            <person name="Boggild A."/>
            <person name="Meysman F."/>
            <person name="Geelhoed J."/>
            <person name="Schramm A."/>
        </authorList>
    </citation>
    <scope>NUCLEOTIDE SEQUENCE [LARGE SCALE GENOMIC DNA]</scope>
    <source>
        <strain evidence="4">GS</strain>
    </source>
</reference>
<dbReference type="PANTHER" id="PTHR36450">
    <property type="entry name" value="THIOREDOXIN"/>
    <property type="match status" value="1"/>
</dbReference>
<keyword evidence="2" id="KW-0676">Redox-active center</keyword>
<evidence type="ECO:0000313" key="5">
    <source>
        <dbReference type="Proteomes" id="UP000316238"/>
    </source>
</evidence>
<dbReference type="NCBIfam" id="TIGR00412">
    <property type="entry name" value="redox_disulf_2"/>
    <property type="match status" value="1"/>
</dbReference>
<evidence type="ECO:0000256" key="2">
    <source>
        <dbReference type="PIRSR" id="PIRSR037031-51"/>
    </source>
</evidence>
<evidence type="ECO:0000259" key="3">
    <source>
        <dbReference type="Pfam" id="PF13192"/>
    </source>
</evidence>
<accession>A0A521G1Z2</accession>
<dbReference type="InterPro" id="IPR012336">
    <property type="entry name" value="Thioredoxin-like_fold"/>
</dbReference>
<dbReference type="InterPro" id="IPR036249">
    <property type="entry name" value="Thioredoxin-like_sf"/>
</dbReference>
<sequence length="81" mass="8438">MKIQILGTGCPKCKKLAEHAEAAAKALQLDCQIEKVTDIRQIISFGVMTTPALVVDGEVKLVGKASSVDELKAMLAGGAGK</sequence>
<protein>
    <submittedName>
        <fullName evidence="4">Small redox-active disulfide protein 2</fullName>
    </submittedName>
</protein>
<gene>
    <name evidence="4" type="ORF">CDV28_1128</name>
</gene>
<dbReference type="PANTHER" id="PTHR36450:SF1">
    <property type="entry name" value="THIOREDOXIN"/>
    <property type="match status" value="1"/>
</dbReference>
<dbReference type="InterPro" id="IPR005243">
    <property type="entry name" value="THIRX-like_proc"/>
</dbReference>
<dbReference type="SUPFAM" id="SSF52833">
    <property type="entry name" value="Thioredoxin-like"/>
    <property type="match status" value="1"/>
</dbReference>
<name>A0A521G1Z2_9BACT</name>
<dbReference type="Gene3D" id="3.40.30.10">
    <property type="entry name" value="Glutaredoxin"/>
    <property type="match status" value="1"/>
</dbReference>
<organism evidence="4 5">
    <name type="scientific">Candidatus Electronema aureum</name>
    <dbReference type="NCBI Taxonomy" id="2005002"/>
    <lineage>
        <taxon>Bacteria</taxon>
        <taxon>Pseudomonadati</taxon>
        <taxon>Thermodesulfobacteriota</taxon>
        <taxon>Desulfobulbia</taxon>
        <taxon>Desulfobulbales</taxon>
        <taxon>Desulfobulbaceae</taxon>
        <taxon>Candidatus Electronema</taxon>
    </lineage>
</organism>
<keyword evidence="5" id="KW-1185">Reference proteome</keyword>
<feature type="active site" description="Nucleophile" evidence="1">
    <location>
        <position position="13"/>
    </location>
</feature>
<proteinExistence type="predicted"/>
<dbReference type="EMBL" id="NQJD01000012">
    <property type="protein sequence ID" value="TAA75034.1"/>
    <property type="molecule type" value="Genomic_DNA"/>
</dbReference>
<feature type="disulfide bond" description="Redox-active" evidence="2">
    <location>
        <begin position="10"/>
        <end position="13"/>
    </location>
</feature>
<dbReference type="AlphaFoldDB" id="A0A521G1Z2"/>
<comment type="caution">
    <text evidence="4">The sequence shown here is derived from an EMBL/GenBank/DDBJ whole genome shotgun (WGS) entry which is preliminary data.</text>
</comment>
<dbReference type="Pfam" id="PF13192">
    <property type="entry name" value="Thioredoxin_3"/>
    <property type="match status" value="1"/>
</dbReference>
<keyword evidence="2" id="KW-1015">Disulfide bond</keyword>
<evidence type="ECO:0000256" key="1">
    <source>
        <dbReference type="PIRSR" id="PIRSR037031-50"/>
    </source>
</evidence>
<dbReference type="PIRSF" id="PIRSF037031">
    <property type="entry name" value="Redox_disulphide_2"/>
    <property type="match status" value="1"/>
</dbReference>